<proteinExistence type="predicted"/>
<gene>
    <name evidence="1" type="ORF">CH63R_05544</name>
</gene>
<name>A0A1B7YCR5_COLHI</name>
<dbReference type="RefSeq" id="XP_018158369.1">
    <property type="nucleotide sequence ID" value="XM_018300519.1"/>
</dbReference>
<dbReference type="VEuPathDB" id="FungiDB:CH63R_05544"/>
<dbReference type="AlphaFoldDB" id="A0A1B7YCR5"/>
<dbReference type="GeneID" id="28864626"/>
<accession>A0A1B7YCR5</accession>
<dbReference type="Proteomes" id="UP000092177">
    <property type="component" value="Chromosome 4"/>
</dbReference>
<sequence length="82" mass="9140">MWVFDALTKEERRKSIFALIDIFILVRRSDGGFFHQQAADHMGHAPQRPCMAKVGTDQGPAAVCRDVRRGTKCITVAHSDGL</sequence>
<dbReference type="KEGG" id="chig:CH63R_05544"/>
<reference evidence="2" key="1">
    <citation type="journal article" date="2017" name="BMC Genomics">
        <title>Gapless genome assembly of Colletotrichum higginsianum reveals chromosome structure and association of transposable elements with secondary metabolite gene clusters.</title>
        <authorList>
            <person name="Dallery J.-F."/>
            <person name="Lapalu N."/>
            <person name="Zampounis A."/>
            <person name="Pigne S."/>
            <person name="Luyten I."/>
            <person name="Amselem J."/>
            <person name="Wittenberg A.H.J."/>
            <person name="Zhou S."/>
            <person name="de Queiroz M.V."/>
            <person name="Robin G.P."/>
            <person name="Auger A."/>
            <person name="Hainaut M."/>
            <person name="Henrissat B."/>
            <person name="Kim K.-T."/>
            <person name="Lee Y.-H."/>
            <person name="Lespinet O."/>
            <person name="Schwartz D.C."/>
            <person name="Thon M.R."/>
            <person name="O'Connell R.J."/>
        </authorList>
    </citation>
    <scope>NUCLEOTIDE SEQUENCE [LARGE SCALE GENOMIC DNA]</scope>
    <source>
        <strain evidence="2">IMI 349063</strain>
    </source>
</reference>
<keyword evidence="2" id="KW-1185">Reference proteome</keyword>
<dbReference type="EMBL" id="LTAN01000004">
    <property type="protein sequence ID" value="OBR09852.1"/>
    <property type="molecule type" value="Genomic_DNA"/>
</dbReference>
<protein>
    <submittedName>
        <fullName evidence="1">Uncharacterized protein</fullName>
    </submittedName>
</protein>
<comment type="caution">
    <text evidence="1">The sequence shown here is derived from an EMBL/GenBank/DDBJ whole genome shotgun (WGS) entry which is preliminary data.</text>
</comment>
<evidence type="ECO:0000313" key="2">
    <source>
        <dbReference type="Proteomes" id="UP000092177"/>
    </source>
</evidence>
<evidence type="ECO:0000313" key="1">
    <source>
        <dbReference type="EMBL" id="OBR09852.1"/>
    </source>
</evidence>
<organism evidence="1 2">
    <name type="scientific">Colletotrichum higginsianum (strain IMI 349063)</name>
    <name type="common">Crucifer anthracnose fungus</name>
    <dbReference type="NCBI Taxonomy" id="759273"/>
    <lineage>
        <taxon>Eukaryota</taxon>
        <taxon>Fungi</taxon>
        <taxon>Dikarya</taxon>
        <taxon>Ascomycota</taxon>
        <taxon>Pezizomycotina</taxon>
        <taxon>Sordariomycetes</taxon>
        <taxon>Hypocreomycetidae</taxon>
        <taxon>Glomerellales</taxon>
        <taxon>Glomerellaceae</taxon>
        <taxon>Colletotrichum</taxon>
        <taxon>Colletotrichum destructivum species complex</taxon>
    </lineage>
</organism>